<gene>
    <name evidence="1" type="ORF">TNCV_4020711</name>
</gene>
<sequence length="112" mass="12476">MTMEATFFCERRRKSLLVPPESVWFSLPLAESRVGGGYLRVFCIRIAHIGIRLLSHRHREVSLIIGGRRGCCGAGADALPVARCFSPEVPGTGETVARLFLVLFAFEKERVE</sequence>
<evidence type="ECO:0000313" key="2">
    <source>
        <dbReference type="Proteomes" id="UP000887159"/>
    </source>
</evidence>
<proteinExistence type="predicted"/>
<organism evidence="1 2">
    <name type="scientific">Trichonephila clavipes</name>
    <name type="common">Golden silk orbweaver</name>
    <name type="synonym">Nephila clavipes</name>
    <dbReference type="NCBI Taxonomy" id="2585209"/>
    <lineage>
        <taxon>Eukaryota</taxon>
        <taxon>Metazoa</taxon>
        <taxon>Ecdysozoa</taxon>
        <taxon>Arthropoda</taxon>
        <taxon>Chelicerata</taxon>
        <taxon>Arachnida</taxon>
        <taxon>Araneae</taxon>
        <taxon>Araneomorphae</taxon>
        <taxon>Entelegynae</taxon>
        <taxon>Araneoidea</taxon>
        <taxon>Nephilidae</taxon>
        <taxon>Trichonephila</taxon>
    </lineage>
</organism>
<dbReference type="EMBL" id="BMAU01021108">
    <property type="protein sequence ID" value="GFX90987.1"/>
    <property type="molecule type" value="Genomic_DNA"/>
</dbReference>
<protein>
    <submittedName>
        <fullName evidence="1">Uncharacterized protein</fullName>
    </submittedName>
</protein>
<dbReference type="AlphaFoldDB" id="A0A8X6RKI5"/>
<dbReference type="Proteomes" id="UP000887159">
    <property type="component" value="Unassembled WGS sequence"/>
</dbReference>
<accession>A0A8X6RKI5</accession>
<name>A0A8X6RKI5_TRICX</name>
<comment type="caution">
    <text evidence="1">The sequence shown here is derived from an EMBL/GenBank/DDBJ whole genome shotgun (WGS) entry which is preliminary data.</text>
</comment>
<evidence type="ECO:0000313" key="1">
    <source>
        <dbReference type="EMBL" id="GFX90987.1"/>
    </source>
</evidence>
<keyword evidence="2" id="KW-1185">Reference proteome</keyword>
<reference evidence="1" key="1">
    <citation type="submission" date="2020-08" db="EMBL/GenBank/DDBJ databases">
        <title>Multicomponent nature underlies the extraordinary mechanical properties of spider dragline silk.</title>
        <authorList>
            <person name="Kono N."/>
            <person name="Nakamura H."/>
            <person name="Mori M."/>
            <person name="Yoshida Y."/>
            <person name="Ohtoshi R."/>
            <person name="Malay A.D."/>
            <person name="Moran D.A.P."/>
            <person name="Tomita M."/>
            <person name="Numata K."/>
            <person name="Arakawa K."/>
        </authorList>
    </citation>
    <scope>NUCLEOTIDE SEQUENCE</scope>
</reference>